<name>A0A173MQF5_9BACT</name>
<dbReference type="Proteomes" id="UP000186917">
    <property type="component" value="Unassembled WGS sequence"/>
</dbReference>
<dbReference type="STRING" id="477680.SAMN05421788_1011116"/>
<dbReference type="Pfam" id="PF08843">
    <property type="entry name" value="AbiEii"/>
    <property type="match status" value="1"/>
</dbReference>
<keyword evidence="2" id="KW-1185">Reference proteome</keyword>
<dbReference type="RefSeq" id="WP_076376447.1">
    <property type="nucleotide sequence ID" value="NZ_AP017422.1"/>
</dbReference>
<evidence type="ECO:0000313" key="1">
    <source>
        <dbReference type="EMBL" id="SIS77126.1"/>
    </source>
</evidence>
<protein>
    <submittedName>
        <fullName evidence="1">Nucleotidyl transferase AbiEii toxin, Type IV TA system</fullName>
    </submittedName>
</protein>
<organism evidence="1 2">
    <name type="scientific">Filimonas lacunae</name>
    <dbReference type="NCBI Taxonomy" id="477680"/>
    <lineage>
        <taxon>Bacteria</taxon>
        <taxon>Pseudomonadati</taxon>
        <taxon>Bacteroidota</taxon>
        <taxon>Chitinophagia</taxon>
        <taxon>Chitinophagales</taxon>
        <taxon>Chitinophagaceae</taxon>
        <taxon>Filimonas</taxon>
    </lineage>
</organism>
<dbReference type="OrthoDB" id="9796281at2"/>
<dbReference type="InterPro" id="IPR014942">
    <property type="entry name" value="AbiEii"/>
</dbReference>
<proteinExistence type="predicted"/>
<accession>A0A173MQF5</accession>
<keyword evidence="1" id="KW-0808">Transferase</keyword>
<dbReference type="KEGG" id="fln:FLA_5732"/>
<sequence length="217" mass="25253">MYWNTVDPKLQTVLLQLMEESLFDSFRLVGGTALSLQLGHRMSIDIDLFTDALYGSIDFKVIDTYLRHHFAHVSPPWDNQPIGMGRGYVVGESVAREDLIKMDLYYTDQFIRPFMMAGNVRMATIEEIAAMKIDVVQREGRKKDFWDIHEMLTVLTLEQMIALHEERYPFNHDINTIHTNLSDFSNAEDDLDPICLRGKHWEFIKLELATAVEELKR</sequence>
<dbReference type="EMBL" id="FTOR01000001">
    <property type="protein sequence ID" value="SIS77126.1"/>
    <property type="molecule type" value="Genomic_DNA"/>
</dbReference>
<reference evidence="2" key="1">
    <citation type="submission" date="2017-01" db="EMBL/GenBank/DDBJ databases">
        <authorList>
            <person name="Varghese N."/>
            <person name="Submissions S."/>
        </authorList>
    </citation>
    <scope>NUCLEOTIDE SEQUENCE [LARGE SCALE GENOMIC DNA]</scope>
    <source>
        <strain evidence="2">DSM 21054</strain>
    </source>
</reference>
<dbReference type="AlphaFoldDB" id="A0A173MQF5"/>
<evidence type="ECO:0000313" key="2">
    <source>
        <dbReference type="Proteomes" id="UP000186917"/>
    </source>
</evidence>
<dbReference type="GO" id="GO:0016740">
    <property type="term" value="F:transferase activity"/>
    <property type="evidence" value="ECO:0007669"/>
    <property type="project" value="UniProtKB-KW"/>
</dbReference>
<gene>
    <name evidence="1" type="ORF">SAMN05421788_1011116</name>
</gene>